<dbReference type="Gene3D" id="3.30.450.20">
    <property type="entry name" value="PAS domain"/>
    <property type="match status" value="1"/>
</dbReference>
<evidence type="ECO:0000256" key="2">
    <source>
        <dbReference type="ARBA" id="ARBA00004651"/>
    </source>
</evidence>
<keyword evidence="18" id="KW-1185">Reference proteome</keyword>
<keyword evidence="9 17" id="KW-0418">Kinase</keyword>
<dbReference type="SMART" id="SM00304">
    <property type="entry name" value="HAMP"/>
    <property type="match status" value="1"/>
</dbReference>
<evidence type="ECO:0000313" key="18">
    <source>
        <dbReference type="Proteomes" id="UP000640274"/>
    </source>
</evidence>
<evidence type="ECO:0000313" key="17">
    <source>
        <dbReference type="EMBL" id="MBJ6360757.1"/>
    </source>
</evidence>
<keyword evidence="7 15" id="KW-0812">Transmembrane</keyword>
<keyword evidence="12" id="KW-0902">Two-component regulatory system</keyword>
<comment type="caution">
    <text evidence="17">The sequence shown here is derived from an EMBL/GenBank/DDBJ whole genome shotgun (WGS) entry which is preliminary data.</text>
</comment>
<keyword evidence="5" id="KW-0597">Phosphoprotein</keyword>
<dbReference type="GO" id="GO:0000155">
    <property type="term" value="F:phosphorelay sensor kinase activity"/>
    <property type="evidence" value="ECO:0007669"/>
    <property type="project" value="InterPro"/>
</dbReference>
<dbReference type="InterPro" id="IPR010559">
    <property type="entry name" value="Sig_transdc_His_kin_internal"/>
</dbReference>
<comment type="subcellular location">
    <subcellularLocation>
        <location evidence="2">Cell membrane</location>
        <topology evidence="2">Multi-pass membrane protein</topology>
    </subcellularLocation>
</comment>
<dbReference type="EC" id="2.7.13.3" evidence="3"/>
<dbReference type="AlphaFoldDB" id="A0A934J5I7"/>
<evidence type="ECO:0000256" key="8">
    <source>
        <dbReference type="ARBA" id="ARBA00022741"/>
    </source>
</evidence>
<keyword evidence="6" id="KW-0808">Transferase</keyword>
<dbReference type="PANTHER" id="PTHR34220">
    <property type="entry name" value="SENSOR HISTIDINE KINASE YPDA"/>
    <property type="match status" value="1"/>
</dbReference>
<protein>
    <recommendedName>
        <fullName evidence="3">histidine kinase</fullName>
        <ecNumber evidence="3">2.7.13.3</ecNumber>
    </recommendedName>
</protein>
<evidence type="ECO:0000256" key="1">
    <source>
        <dbReference type="ARBA" id="ARBA00000085"/>
    </source>
</evidence>
<dbReference type="Gene3D" id="3.30.565.10">
    <property type="entry name" value="Histidine kinase-like ATPase, C-terminal domain"/>
    <property type="match status" value="1"/>
</dbReference>
<dbReference type="InterPro" id="IPR004358">
    <property type="entry name" value="Sig_transdc_His_kin-like_C"/>
</dbReference>
<dbReference type="Pfam" id="PF06580">
    <property type="entry name" value="His_kinase"/>
    <property type="match status" value="1"/>
</dbReference>
<comment type="catalytic activity">
    <reaction evidence="1">
        <text>ATP + protein L-histidine = ADP + protein N-phospho-L-histidine.</text>
        <dbReference type="EC" id="2.7.13.3"/>
    </reaction>
</comment>
<dbReference type="RefSeq" id="WP_199018305.1">
    <property type="nucleotide sequence ID" value="NZ_JAELUP010000013.1"/>
</dbReference>
<name>A0A934J5I7_9BACL</name>
<accession>A0A934J5I7</accession>
<keyword evidence="4" id="KW-1003">Cell membrane</keyword>
<evidence type="ECO:0000256" key="10">
    <source>
        <dbReference type="ARBA" id="ARBA00022840"/>
    </source>
</evidence>
<feature type="coiled-coil region" evidence="14">
    <location>
        <begin position="385"/>
        <end position="412"/>
    </location>
</feature>
<gene>
    <name evidence="17" type="ORF">JFN88_05400</name>
</gene>
<dbReference type="InterPro" id="IPR050640">
    <property type="entry name" value="Bact_2-comp_sensor_kinase"/>
</dbReference>
<proteinExistence type="predicted"/>
<keyword evidence="13 15" id="KW-0472">Membrane</keyword>
<dbReference type="Pfam" id="PF00672">
    <property type="entry name" value="HAMP"/>
    <property type="match status" value="1"/>
</dbReference>
<dbReference type="SMART" id="SM00387">
    <property type="entry name" value="HATPase_c"/>
    <property type="match status" value="1"/>
</dbReference>
<evidence type="ECO:0000256" key="11">
    <source>
        <dbReference type="ARBA" id="ARBA00022989"/>
    </source>
</evidence>
<evidence type="ECO:0000256" key="9">
    <source>
        <dbReference type="ARBA" id="ARBA00022777"/>
    </source>
</evidence>
<dbReference type="SUPFAM" id="SSF55874">
    <property type="entry name" value="ATPase domain of HSP90 chaperone/DNA topoisomerase II/histidine kinase"/>
    <property type="match status" value="1"/>
</dbReference>
<dbReference type="EMBL" id="JAELUP010000013">
    <property type="protein sequence ID" value="MBJ6360757.1"/>
    <property type="molecule type" value="Genomic_DNA"/>
</dbReference>
<keyword evidence="10" id="KW-0067">ATP-binding</keyword>
<keyword evidence="8" id="KW-0547">Nucleotide-binding</keyword>
<feature type="transmembrane region" description="Helical" evidence="15">
    <location>
        <begin position="317"/>
        <end position="338"/>
    </location>
</feature>
<evidence type="ECO:0000256" key="6">
    <source>
        <dbReference type="ARBA" id="ARBA00022679"/>
    </source>
</evidence>
<dbReference type="Pfam" id="PF02518">
    <property type="entry name" value="HATPase_c"/>
    <property type="match status" value="1"/>
</dbReference>
<keyword evidence="14" id="KW-0175">Coiled coil</keyword>
<evidence type="ECO:0000256" key="3">
    <source>
        <dbReference type="ARBA" id="ARBA00012438"/>
    </source>
</evidence>
<dbReference type="GO" id="GO:0005886">
    <property type="term" value="C:plasma membrane"/>
    <property type="evidence" value="ECO:0007669"/>
    <property type="project" value="UniProtKB-SubCell"/>
</dbReference>
<dbReference type="GO" id="GO:0005524">
    <property type="term" value="F:ATP binding"/>
    <property type="evidence" value="ECO:0007669"/>
    <property type="project" value="UniProtKB-KW"/>
</dbReference>
<evidence type="ECO:0000259" key="16">
    <source>
        <dbReference type="PROSITE" id="PS50885"/>
    </source>
</evidence>
<dbReference type="InterPro" id="IPR003660">
    <property type="entry name" value="HAMP_dom"/>
</dbReference>
<evidence type="ECO:0000256" key="4">
    <source>
        <dbReference type="ARBA" id="ARBA00022475"/>
    </source>
</evidence>
<dbReference type="Proteomes" id="UP000640274">
    <property type="component" value="Unassembled WGS sequence"/>
</dbReference>
<keyword evidence="11 15" id="KW-1133">Transmembrane helix</keyword>
<dbReference type="InterPro" id="IPR036890">
    <property type="entry name" value="HATPase_C_sf"/>
</dbReference>
<dbReference type="PROSITE" id="PS50885">
    <property type="entry name" value="HAMP"/>
    <property type="match status" value="1"/>
</dbReference>
<dbReference type="InterPro" id="IPR003594">
    <property type="entry name" value="HATPase_dom"/>
</dbReference>
<reference evidence="17" key="1">
    <citation type="submission" date="2020-12" db="EMBL/GenBank/DDBJ databases">
        <authorList>
            <person name="Huq M.A."/>
        </authorList>
    </citation>
    <scope>NUCLEOTIDE SEQUENCE</scope>
    <source>
        <strain evidence="17">MAHUQ-46</strain>
    </source>
</reference>
<organism evidence="17 18">
    <name type="scientific">Paenibacillus roseus</name>
    <dbReference type="NCBI Taxonomy" id="2798579"/>
    <lineage>
        <taxon>Bacteria</taxon>
        <taxon>Bacillati</taxon>
        <taxon>Bacillota</taxon>
        <taxon>Bacilli</taxon>
        <taxon>Bacillales</taxon>
        <taxon>Paenibacillaceae</taxon>
        <taxon>Paenibacillus</taxon>
    </lineage>
</organism>
<dbReference type="PANTHER" id="PTHR34220:SF11">
    <property type="entry name" value="SENSOR PROTEIN KINASE HPTS"/>
    <property type="match status" value="1"/>
</dbReference>
<feature type="transmembrane region" description="Helical" evidence="15">
    <location>
        <begin position="20"/>
        <end position="47"/>
    </location>
</feature>
<evidence type="ECO:0000256" key="15">
    <source>
        <dbReference type="SAM" id="Phobius"/>
    </source>
</evidence>
<evidence type="ECO:0000256" key="13">
    <source>
        <dbReference type="ARBA" id="ARBA00023136"/>
    </source>
</evidence>
<dbReference type="PRINTS" id="PR00344">
    <property type="entry name" value="BCTRLSENSOR"/>
</dbReference>
<dbReference type="Gene3D" id="1.10.287.130">
    <property type="match status" value="1"/>
</dbReference>
<evidence type="ECO:0000256" key="14">
    <source>
        <dbReference type="SAM" id="Coils"/>
    </source>
</evidence>
<dbReference type="CDD" id="cd06225">
    <property type="entry name" value="HAMP"/>
    <property type="match status" value="1"/>
</dbReference>
<evidence type="ECO:0000256" key="7">
    <source>
        <dbReference type="ARBA" id="ARBA00022692"/>
    </source>
</evidence>
<dbReference type="SUPFAM" id="SSF158472">
    <property type="entry name" value="HAMP domain-like"/>
    <property type="match status" value="1"/>
</dbReference>
<feature type="domain" description="HAMP" evidence="16">
    <location>
        <begin position="338"/>
        <end position="390"/>
    </location>
</feature>
<evidence type="ECO:0000256" key="5">
    <source>
        <dbReference type="ARBA" id="ARBA00022553"/>
    </source>
</evidence>
<evidence type="ECO:0000256" key="12">
    <source>
        <dbReference type="ARBA" id="ARBA00023012"/>
    </source>
</evidence>
<sequence>MRTFKFFTDRGFNVKLKTQLIASFLTMSLLVVAVIAILVYNSVLTILRNQSNEMVTRQFYQSEHNILEFRDQIEKIAGVLAINKDIQSFIDRQNAPDAVRVNEVRVVLKSLDTFLNTYPYIDSISLFRPDGEAIYDSLSASWYREDAREEIPFYSSALYEQITQQGHGFLWEGQSNSKLFQLTDQADIYEEPVQYITVFRNVYVLGRISQSAVIAVNIRQSNFESIFKSKGNSSNSVQYLIDTDGIRISQSASGAIGTRAELADHIAPNQTSGSFATSTNGDSKQVTYYNIGNTGWTLINETPEGEFIRNTLALRKLILVAVAIGAICALFLSNYWIYRITRPFNHLVNAMREMEKGNLGVIINETPSTELGIIGRRFNKMSLSIEELIQKNKTIEEDKRRLEIEALQAQINPHFLYNALNTIKWVAMVRKELSIVDSITTLGNMLRSIYKDRTLTVPLQVEVEYIENYLKIMNIRFGEGVRVDIHIPDHLKDCHLIRFIMQPIVENAFIHGMSLRSYRGKIGIIASQEDNNLMITISDNGVGIHAQSLEKLQNHLNAIPSHSSDASLPEGSIGLSNVNRRIKMQYGHDYGLFLESEEGSGTTVRIRVPMIRTAESV</sequence>